<evidence type="ECO:0000313" key="1">
    <source>
        <dbReference type="EMBL" id="CAH2241773.1"/>
    </source>
</evidence>
<comment type="caution">
    <text evidence="1">The sequence shown here is derived from an EMBL/GenBank/DDBJ whole genome shotgun (WGS) entry which is preliminary data.</text>
</comment>
<keyword evidence="2" id="KW-1185">Reference proteome</keyword>
<sequence>MTIFQYCDMCFSRNKKEQTRKIKQKGLASKVHSTLRANEIQHCVLRERREAAPSRGEGDAAVFSCLWVVGARLSNSNASPVAPTQHYIYQ</sequence>
<dbReference type="AlphaFoldDB" id="A0A8S4RXB7"/>
<dbReference type="EMBL" id="CAKXAJ010025589">
    <property type="protein sequence ID" value="CAH2241773.1"/>
    <property type="molecule type" value="Genomic_DNA"/>
</dbReference>
<reference evidence="1" key="1">
    <citation type="submission" date="2022-03" db="EMBL/GenBank/DDBJ databases">
        <authorList>
            <person name="Lindestad O."/>
        </authorList>
    </citation>
    <scope>NUCLEOTIDE SEQUENCE</scope>
</reference>
<name>A0A8S4RXB7_9NEOP</name>
<gene>
    <name evidence="1" type="primary">jg16336</name>
    <name evidence="1" type="ORF">PAEG_LOCUS18180</name>
</gene>
<organism evidence="1 2">
    <name type="scientific">Pararge aegeria aegeria</name>
    <dbReference type="NCBI Taxonomy" id="348720"/>
    <lineage>
        <taxon>Eukaryota</taxon>
        <taxon>Metazoa</taxon>
        <taxon>Ecdysozoa</taxon>
        <taxon>Arthropoda</taxon>
        <taxon>Hexapoda</taxon>
        <taxon>Insecta</taxon>
        <taxon>Pterygota</taxon>
        <taxon>Neoptera</taxon>
        <taxon>Endopterygota</taxon>
        <taxon>Lepidoptera</taxon>
        <taxon>Glossata</taxon>
        <taxon>Ditrysia</taxon>
        <taxon>Papilionoidea</taxon>
        <taxon>Nymphalidae</taxon>
        <taxon>Satyrinae</taxon>
        <taxon>Satyrini</taxon>
        <taxon>Parargina</taxon>
        <taxon>Pararge</taxon>
    </lineage>
</organism>
<dbReference type="OrthoDB" id="7408504at2759"/>
<evidence type="ECO:0000313" key="2">
    <source>
        <dbReference type="Proteomes" id="UP000838756"/>
    </source>
</evidence>
<protein>
    <submittedName>
        <fullName evidence="1">Jg16336 protein</fullName>
    </submittedName>
</protein>
<dbReference type="Proteomes" id="UP000838756">
    <property type="component" value="Unassembled WGS sequence"/>
</dbReference>
<accession>A0A8S4RXB7</accession>
<proteinExistence type="predicted"/>